<keyword evidence="2" id="KW-0732">Signal</keyword>
<evidence type="ECO:0000256" key="2">
    <source>
        <dbReference type="SAM" id="SignalP"/>
    </source>
</evidence>
<dbReference type="InterPro" id="IPR013783">
    <property type="entry name" value="Ig-like_fold"/>
</dbReference>
<keyword evidence="5" id="KW-1185">Reference proteome</keyword>
<dbReference type="CDD" id="cd05768">
    <property type="entry name" value="IgC1_CH3_IgAGD_CH4_IgAEM"/>
    <property type="match status" value="1"/>
</dbReference>
<evidence type="ECO:0000313" key="4">
    <source>
        <dbReference type="Ensembl" id="ENSOMEP00000032479.1"/>
    </source>
</evidence>
<name>A0A3B3DSR9_ORYME</name>
<reference evidence="4" key="1">
    <citation type="submission" date="2025-08" db="UniProtKB">
        <authorList>
            <consortium name="Ensembl"/>
        </authorList>
    </citation>
    <scope>IDENTIFICATION</scope>
</reference>
<feature type="signal peptide" evidence="2">
    <location>
        <begin position="1"/>
        <end position="19"/>
    </location>
</feature>
<dbReference type="Ensembl" id="ENSOMET00000024690.1">
    <property type="protein sequence ID" value="ENSOMEP00000032479.1"/>
    <property type="gene ID" value="ENSOMEG00000017922.1"/>
</dbReference>
<dbReference type="InterPro" id="IPR007110">
    <property type="entry name" value="Ig-like_dom"/>
</dbReference>
<dbReference type="InterPro" id="IPR013106">
    <property type="entry name" value="Ig_V-set"/>
</dbReference>
<reference evidence="4" key="2">
    <citation type="submission" date="2025-09" db="UniProtKB">
        <authorList>
            <consortium name="Ensembl"/>
        </authorList>
    </citation>
    <scope>IDENTIFICATION</scope>
</reference>
<dbReference type="SMART" id="SM00407">
    <property type="entry name" value="IGc1"/>
    <property type="match status" value="3"/>
</dbReference>
<dbReference type="SMART" id="SM00409">
    <property type="entry name" value="IG"/>
    <property type="match status" value="4"/>
</dbReference>
<dbReference type="AlphaFoldDB" id="A0A3B3DSR9"/>
<feature type="domain" description="Ig-like" evidence="3">
    <location>
        <begin position="18"/>
        <end position="110"/>
    </location>
</feature>
<feature type="domain" description="Ig-like" evidence="3">
    <location>
        <begin position="233"/>
        <end position="340"/>
    </location>
</feature>
<feature type="domain" description="Ig-like" evidence="3">
    <location>
        <begin position="433"/>
        <end position="529"/>
    </location>
</feature>
<dbReference type="Pfam" id="PF07654">
    <property type="entry name" value="C1-set"/>
    <property type="match status" value="3"/>
</dbReference>
<dbReference type="SUPFAM" id="SSF48726">
    <property type="entry name" value="Immunoglobulin"/>
    <property type="match status" value="4"/>
</dbReference>
<feature type="domain" description="Ig-like" evidence="3">
    <location>
        <begin position="140"/>
        <end position="231"/>
    </location>
</feature>
<dbReference type="Pfam" id="PF07686">
    <property type="entry name" value="V-set"/>
    <property type="match status" value="1"/>
</dbReference>
<dbReference type="Proteomes" id="UP000261560">
    <property type="component" value="Unplaced"/>
</dbReference>
<sequence length="555" mass="61598">ETCSALCMMLVCVSTGVDSIDLIQPDSKVVQPGQSLTISCRVSGYSLTDSSYGSGWTRQREGKPMDWTVHQWTSYYKYSLKNKFSIDVDSSNKRVTLNGQNMQPEDTAVYFYSALCNGGYFDYWGKGTEVTVTSATPQTPDVFPLIPCGSPSGDTVTLGCIATGFTPSSWKFSWKLGTDSLENVTQYPSIPDNDKYLGISQVQVSRQDWDAKKTFQCVASYRDLNSNTNVNKPDVLYRSPHLTTSFSLDEEKQQASFYCFAKDFAPRNHNISWEKVGSDKTSILDVTSVFSEGRNDTNGAKLYSAASLLTVNPTDLTPGATFTCVFKGKGSTECLQAAVDIKIIGPTYRDILVEQRGKITCKIQVNNGRLEKIYWANEGEIEMAGTVKSEGFKKQEELELDITYDEWHQGSVVSFIVHTVCFLVLTGGPAQRPSVLMLPPVEHARNNEVTLTCSVKDFFPEEVFVAWLVDDVEVDSKYKISTTSPVEKDGSYLVYSQLTLTLDEWKQAGPVYSCAVYHETLTNSTRSIVRSIGFSTADQTNLVNLNLNLSEKCKA</sequence>
<keyword evidence="1" id="KW-0393">Immunoglobulin domain</keyword>
<organism evidence="4 5">
    <name type="scientific">Oryzias melastigma</name>
    <name type="common">Marine medaka</name>
    <dbReference type="NCBI Taxonomy" id="30732"/>
    <lineage>
        <taxon>Eukaryota</taxon>
        <taxon>Metazoa</taxon>
        <taxon>Chordata</taxon>
        <taxon>Craniata</taxon>
        <taxon>Vertebrata</taxon>
        <taxon>Euteleostomi</taxon>
        <taxon>Actinopterygii</taxon>
        <taxon>Neopterygii</taxon>
        <taxon>Teleostei</taxon>
        <taxon>Neoteleostei</taxon>
        <taxon>Acanthomorphata</taxon>
        <taxon>Ovalentaria</taxon>
        <taxon>Atherinomorphae</taxon>
        <taxon>Beloniformes</taxon>
        <taxon>Adrianichthyidae</taxon>
        <taxon>Oryziinae</taxon>
        <taxon>Oryzias</taxon>
    </lineage>
</organism>
<dbReference type="InterPro" id="IPR003597">
    <property type="entry name" value="Ig_C1-set"/>
</dbReference>
<feature type="chain" id="PRO_5017193270" description="Ig-like domain-containing protein" evidence="2">
    <location>
        <begin position="20"/>
        <end position="555"/>
    </location>
</feature>
<dbReference type="OMA" id="CEVHSTE"/>
<evidence type="ECO:0000256" key="1">
    <source>
        <dbReference type="ARBA" id="ARBA00023319"/>
    </source>
</evidence>
<dbReference type="InterPro" id="IPR036179">
    <property type="entry name" value="Ig-like_dom_sf"/>
</dbReference>
<dbReference type="InterPro" id="IPR050380">
    <property type="entry name" value="Immune_Resp_Modulators"/>
</dbReference>
<protein>
    <recommendedName>
        <fullName evidence="3">Ig-like domain-containing protein</fullName>
    </recommendedName>
</protein>
<accession>A0A3B3DSR9</accession>
<dbReference type="SMART" id="SM00406">
    <property type="entry name" value="IGv"/>
    <property type="match status" value="1"/>
</dbReference>
<evidence type="ECO:0000313" key="5">
    <source>
        <dbReference type="Proteomes" id="UP000261560"/>
    </source>
</evidence>
<dbReference type="InterPro" id="IPR003599">
    <property type="entry name" value="Ig_sub"/>
</dbReference>
<dbReference type="FunFam" id="2.60.40.10:FF:000463">
    <property type="entry name" value="Immunoglobulin heavy constant gamma 1"/>
    <property type="match status" value="1"/>
</dbReference>
<dbReference type="GeneTree" id="ENSGT01150000286993"/>
<dbReference type="Gene3D" id="2.60.40.10">
    <property type="entry name" value="Immunoglobulins"/>
    <property type="match status" value="4"/>
</dbReference>
<evidence type="ECO:0000259" key="3">
    <source>
        <dbReference type="PROSITE" id="PS50835"/>
    </source>
</evidence>
<proteinExistence type="predicted"/>
<dbReference type="PROSITE" id="PS50835">
    <property type="entry name" value="IG_LIKE"/>
    <property type="match status" value="4"/>
</dbReference>
<dbReference type="PANTHER" id="PTHR23411">
    <property type="entry name" value="TAPASIN"/>
    <property type="match status" value="1"/>
</dbReference>